<dbReference type="Proteomes" id="UP000024335">
    <property type="component" value="Segment"/>
</dbReference>
<evidence type="ECO:0000313" key="2">
    <source>
        <dbReference type="Proteomes" id="UP000024335"/>
    </source>
</evidence>
<dbReference type="EMBL" id="KJ621082">
    <property type="protein sequence ID" value="AHX00999.1"/>
    <property type="molecule type" value="Genomic_DNA"/>
</dbReference>
<gene>
    <name evidence="1" type="ORF">DFL12P1_0038</name>
</gene>
<reference evidence="1" key="1">
    <citation type="submission" date="2014-05" db="EMBL/GenBank/DDBJ databases">
        <title>Complete genome sequence of bacteriophage DFL12phi1, which infects Dinoroseobacter shibae.</title>
        <authorList>
            <person name="Ji J."/>
            <person name="Zhang R."/>
            <person name="Jiao N."/>
        </authorList>
    </citation>
    <scope>NUCLEOTIDE SEQUENCE [LARGE SCALE GENOMIC DNA]</scope>
</reference>
<dbReference type="GeneID" id="19686242"/>
<organism evidence="1 2">
    <name type="scientific">Dinoroseobacter phage DFL12phi1</name>
    <dbReference type="NCBI Taxonomy" id="1477404"/>
    <lineage>
        <taxon>Viruses</taxon>
        <taxon>Duplodnaviria</taxon>
        <taxon>Heunggongvirae</taxon>
        <taxon>Uroviricota</taxon>
        <taxon>Caudoviricetes</taxon>
        <taxon>Schitoviridae</taxon>
        <taxon>Rhodovirinae</taxon>
        <taxon>Baltimorevirus</taxon>
        <taxon>Baltimorevirus DFL12</taxon>
    </lineage>
</organism>
<dbReference type="KEGG" id="vg:19686242"/>
<keyword evidence="2" id="KW-1185">Reference proteome</keyword>
<dbReference type="OrthoDB" id="15133at10239"/>
<dbReference type="RefSeq" id="YP_009043718.1">
    <property type="nucleotide sequence ID" value="NC_024367.1"/>
</dbReference>
<protein>
    <submittedName>
        <fullName evidence="1">Uncharacterized protein</fullName>
    </submittedName>
</protein>
<evidence type="ECO:0000313" key="1">
    <source>
        <dbReference type="EMBL" id="AHX00999.1"/>
    </source>
</evidence>
<name>A0A023NHS7_9CAUD</name>
<proteinExistence type="predicted"/>
<sequence length="144" mass="15918">MIFVFGSNKAGIHGAGAAKYAHKVLGAQWGIGEGLTGGSKDNPMCYALPTKGWKIEFIPLSEVAHSVTRFIECAEYWYARGAQFKVTQVGCGLGGFKPEEIAPLFEAAPDNCFFDEEWKPLLGDRFQYWGTVPRDPRLNTRSIL</sequence>
<accession>A0A023NHS7</accession>